<dbReference type="PANTHER" id="PTHR42951:SF20">
    <property type="entry name" value="BETA LACTAMASE"/>
    <property type="match status" value="1"/>
</dbReference>
<feature type="domain" description="Rhodanese" evidence="2">
    <location>
        <begin position="71"/>
        <end position="164"/>
    </location>
</feature>
<dbReference type="InterPro" id="IPR001279">
    <property type="entry name" value="Metallo-B-lactamas"/>
</dbReference>
<reference evidence="3" key="1">
    <citation type="submission" date="2023-10" db="EMBL/GenBank/DDBJ databases">
        <title>The first scallop-associated chemosynthetic bacterial symbiont.</title>
        <authorList>
            <person name="Lin Y.-T."/>
            <person name="Sun J."/>
            <person name="Ip J.C.-H."/>
            <person name="He X."/>
            <person name="Gao Z.-M."/>
            <person name="Perez M."/>
            <person name="Xu T."/>
            <person name="Qian P.-Y."/>
            <person name="Qiu J.-W."/>
        </authorList>
    </citation>
    <scope>NUCLEOTIDE SEQUENCE</scope>
    <source>
        <strain evidence="3">Gill1</strain>
    </source>
</reference>
<dbReference type="InterPro" id="IPR036873">
    <property type="entry name" value="Rhodanese-like_dom_sf"/>
</dbReference>
<dbReference type="EMBL" id="CP138327">
    <property type="protein sequence ID" value="WXU00869.1"/>
    <property type="molecule type" value="Genomic_DNA"/>
</dbReference>
<feature type="signal peptide" evidence="1">
    <location>
        <begin position="1"/>
        <end position="18"/>
    </location>
</feature>
<dbReference type="SMART" id="SM00450">
    <property type="entry name" value="RHOD"/>
    <property type="match status" value="1"/>
</dbReference>
<sequence>MRYILITSMVFALSNAQAGFGDWFNDHTAKPVVKPITKTDTKPVTEVIVPESVKPTLVNIDTKALIEILDTDPSVVLIDVRAPFEIRHTGTIDRGQNINIMRGWIETQIADHASTKDTPIVVYCGINIRSPLAAQTLMDMGYTNVKNYSDGFMSWKKEGNPVRVSDYEPNNILYRLPVEVIPNVYTAVGATQPPTYENSNHNNNLSFIVTTNGVLVFNAGGSYLLAKAMHDEIRKVTNQPVRYVVLENSQGHAILGSNYWKQQGAVIIAHIEADKEIKEQGEEIYARALSQHKDKMLGTQVIRPDVVFNTQFNLNMGGTRIELMRLGASHSPDDIQLWMPRKKLLISGDTAFNERLLPIFPHTDVAAWIKTWDKIVALKPEIIIPGHGHPTDLATVTKFTKDYLTYMYDKVQNILEQDGSLTDAYNIDQSTYRDWGTYRELHRQNAARIFKKIEFE</sequence>
<dbReference type="Pfam" id="PF00753">
    <property type="entry name" value="Lactamase_B"/>
    <property type="match status" value="1"/>
</dbReference>
<evidence type="ECO:0000256" key="1">
    <source>
        <dbReference type="SAM" id="SignalP"/>
    </source>
</evidence>
<dbReference type="AlphaFoldDB" id="A0AAU6PIQ1"/>
<protein>
    <recommendedName>
        <fullName evidence="2">Rhodanese domain-containing protein</fullName>
    </recommendedName>
</protein>
<dbReference type="InterPro" id="IPR036866">
    <property type="entry name" value="RibonucZ/Hydroxyglut_hydro"/>
</dbReference>
<organism evidence="3">
    <name type="scientific">Catillopecten margaritatus gill symbiont</name>
    <dbReference type="NCBI Taxonomy" id="3083288"/>
    <lineage>
        <taxon>Bacteria</taxon>
        <taxon>Pseudomonadati</taxon>
        <taxon>Pseudomonadota</taxon>
        <taxon>Gammaproteobacteria</taxon>
        <taxon>sulfur-oxidizing symbionts</taxon>
    </lineage>
</organism>
<dbReference type="SUPFAM" id="SSF56281">
    <property type="entry name" value="Metallo-hydrolase/oxidoreductase"/>
    <property type="match status" value="1"/>
</dbReference>
<dbReference type="InterPro" id="IPR001763">
    <property type="entry name" value="Rhodanese-like_dom"/>
</dbReference>
<dbReference type="InterPro" id="IPR050855">
    <property type="entry name" value="NDM-1-like"/>
</dbReference>
<dbReference type="CDD" id="cd16282">
    <property type="entry name" value="metallo-hydrolase-like_MBL-fold"/>
    <property type="match status" value="1"/>
</dbReference>
<evidence type="ECO:0000259" key="2">
    <source>
        <dbReference type="PROSITE" id="PS50206"/>
    </source>
</evidence>
<dbReference type="Gene3D" id="3.40.250.10">
    <property type="entry name" value="Rhodanese-like domain"/>
    <property type="match status" value="1"/>
</dbReference>
<dbReference type="Pfam" id="PF00581">
    <property type="entry name" value="Rhodanese"/>
    <property type="match status" value="1"/>
</dbReference>
<dbReference type="SUPFAM" id="SSF52821">
    <property type="entry name" value="Rhodanese/Cell cycle control phosphatase"/>
    <property type="match status" value="1"/>
</dbReference>
<accession>A0AAU6PIQ1</accession>
<dbReference type="PROSITE" id="PS50206">
    <property type="entry name" value="RHODANESE_3"/>
    <property type="match status" value="1"/>
</dbReference>
<gene>
    <name evidence="3" type="ORF">Ctma_1604</name>
</gene>
<name>A0AAU6PIQ1_9GAMM</name>
<evidence type="ECO:0000313" key="3">
    <source>
        <dbReference type="EMBL" id="WXU00869.1"/>
    </source>
</evidence>
<dbReference type="SMART" id="SM00849">
    <property type="entry name" value="Lactamase_B"/>
    <property type="match status" value="1"/>
</dbReference>
<feature type="chain" id="PRO_5043783659" description="Rhodanese domain-containing protein" evidence="1">
    <location>
        <begin position="19"/>
        <end position="456"/>
    </location>
</feature>
<dbReference type="CDD" id="cd00158">
    <property type="entry name" value="RHOD"/>
    <property type="match status" value="1"/>
</dbReference>
<proteinExistence type="predicted"/>
<dbReference type="PANTHER" id="PTHR42951">
    <property type="entry name" value="METALLO-BETA-LACTAMASE DOMAIN-CONTAINING"/>
    <property type="match status" value="1"/>
</dbReference>
<keyword evidence="1" id="KW-0732">Signal</keyword>
<dbReference type="Gene3D" id="3.60.15.10">
    <property type="entry name" value="Ribonuclease Z/Hydroxyacylglutathione hydrolase-like"/>
    <property type="match status" value="1"/>
</dbReference>